<reference evidence="1 2" key="1">
    <citation type="submission" date="2017-06" db="EMBL/GenBank/DDBJ databases">
        <title>Genome sequencing of cyanobaciteial culture collection at National Institute for Environmental Studies (NIES).</title>
        <authorList>
            <person name="Hirose Y."/>
            <person name="Shimura Y."/>
            <person name="Fujisawa T."/>
            <person name="Nakamura Y."/>
            <person name="Kawachi M."/>
        </authorList>
    </citation>
    <scope>NUCLEOTIDE SEQUENCE [LARGE SCALE GENOMIC DNA]</scope>
    <source>
        <strain evidence="1 2">NIES-37</strain>
    </source>
</reference>
<dbReference type="AlphaFoldDB" id="A0A1Z4N980"/>
<dbReference type="KEGG" id="ttq:NIES37_62570"/>
<keyword evidence="2" id="KW-1185">Reference proteome</keyword>
<proteinExistence type="predicted"/>
<organism evidence="1 2">
    <name type="scientific">Tolypothrix tenuis PCC 7101</name>
    <dbReference type="NCBI Taxonomy" id="231146"/>
    <lineage>
        <taxon>Bacteria</taxon>
        <taxon>Bacillati</taxon>
        <taxon>Cyanobacteriota</taxon>
        <taxon>Cyanophyceae</taxon>
        <taxon>Nostocales</taxon>
        <taxon>Tolypothrichaceae</taxon>
        <taxon>Tolypothrix</taxon>
    </lineage>
</organism>
<evidence type="ECO:0000313" key="2">
    <source>
        <dbReference type="Proteomes" id="UP000218785"/>
    </source>
</evidence>
<gene>
    <name evidence="1" type="ORF">NIES37_62570</name>
</gene>
<name>A0A1Z4N980_9CYAN</name>
<dbReference type="EMBL" id="AP018248">
    <property type="protein sequence ID" value="BAZ02245.1"/>
    <property type="molecule type" value="Genomic_DNA"/>
</dbReference>
<evidence type="ECO:0000313" key="1">
    <source>
        <dbReference type="EMBL" id="BAZ02245.1"/>
    </source>
</evidence>
<protein>
    <submittedName>
        <fullName evidence="1">Uncharacterized protein</fullName>
    </submittedName>
</protein>
<accession>A0A1Z4N980</accession>
<sequence length="146" mass="16891">MTGIHDRLNWDLVVRTKLTPVKFPNKPAFFKPLTVIVNSRILMIGMRNRQAKDTWRYAGTAYMNLFTLPSSTSLFAAGVETARQDLRLGTLTLIQFPELQLYPYYVEVRVPPWHQEMLVEVWQYSGDEVDVIKTSIDEIKSTLNNL</sequence>
<dbReference type="Proteomes" id="UP000218785">
    <property type="component" value="Chromosome"/>
</dbReference>